<dbReference type="EMBL" id="CM001441">
    <property type="protein sequence ID" value="EHQ89048.1"/>
    <property type="molecule type" value="Genomic_DNA"/>
</dbReference>
<organism evidence="3 4">
    <name type="scientific">Desulfosporosinus youngiae DSM 17734</name>
    <dbReference type="NCBI Taxonomy" id="768710"/>
    <lineage>
        <taxon>Bacteria</taxon>
        <taxon>Bacillati</taxon>
        <taxon>Bacillota</taxon>
        <taxon>Clostridia</taxon>
        <taxon>Eubacteriales</taxon>
        <taxon>Desulfitobacteriaceae</taxon>
        <taxon>Desulfosporosinus</taxon>
    </lineage>
</organism>
<feature type="transmembrane region" description="Helical" evidence="1">
    <location>
        <begin position="126"/>
        <end position="147"/>
    </location>
</feature>
<evidence type="ECO:0000256" key="1">
    <source>
        <dbReference type="SAM" id="Phobius"/>
    </source>
</evidence>
<feature type="transmembrane region" description="Helical" evidence="1">
    <location>
        <begin position="41"/>
        <end position="64"/>
    </location>
</feature>
<dbReference type="InterPro" id="IPR052173">
    <property type="entry name" value="Beta-lactam_resp_regulator"/>
</dbReference>
<feature type="domain" description="Peptidase M56" evidence="2">
    <location>
        <begin position="10"/>
        <end position="292"/>
    </location>
</feature>
<dbReference type="OrthoDB" id="9804799at2"/>
<keyword evidence="4" id="KW-1185">Reference proteome</keyword>
<dbReference type="Pfam" id="PF05569">
    <property type="entry name" value="Peptidase_M56"/>
    <property type="match status" value="1"/>
</dbReference>
<keyword evidence="1" id="KW-0812">Transmembrane</keyword>
<dbReference type="STRING" id="768710.DesyoDRAFT_1940"/>
<dbReference type="InterPro" id="IPR008756">
    <property type="entry name" value="Peptidase_M56"/>
</dbReference>
<dbReference type="Proteomes" id="UP000005104">
    <property type="component" value="Chromosome"/>
</dbReference>
<evidence type="ECO:0000313" key="4">
    <source>
        <dbReference type="Proteomes" id="UP000005104"/>
    </source>
</evidence>
<dbReference type="AlphaFoldDB" id="H5XUN0"/>
<evidence type="ECO:0000259" key="2">
    <source>
        <dbReference type="Pfam" id="PF05569"/>
    </source>
</evidence>
<keyword evidence="1" id="KW-0472">Membrane</keyword>
<proteinExistence type="predicted"/>
<accession>H5XUN0</accession>
<gene>
    <name evidence="3" type="ORF">DesyoDRAFT_1940</name>
</gene>
<protein>
    <submittedName>
        <fullName evidence="3">Antirepressor regulating drug resistance protein</fullName>
    </submittedName>
</protein>
<dbReference type="PANTHER" id="PTHR34978">
    <property type="entry name" value="POSSIBLE SENSOR-TRANSDUCER PROTEIN BLAR"/>
    <property type="match status" value="1"/>
</dbReference>
<reference evidence="3 4" key="1">
    <citation type="submission" date="2011-11" db="EMBL/GenBank/DDBJ databases">
        <title>The Noncontiguous Finished genome of Desulfosporosinus youngiae DSM 17734.</title>
        <authorList>
            <consortium name="US DOE Joint Genome Institute (JGI-PGF)"/>
            <person name="Lucas S."/>
            <person name="Han J."/>
            <person name="Lapidus A."/>
            <person name="Cheng J.-F."/>
            <person name="Goodwin L."/>
            <person name="Pitluck S."/>
            <person name="Peters L."/>
            <person name="Ovchinnikova G."/>
            <person name="Lu M."/>
            <person name="Land M.L."/>
            <person name="Hauser L."/>
            <person name="Pester M."/>
            <person name="Spring S."/>
            <person name="Ollivier B."/>
            <person name="Rattei T."/>
            <person name="Klenk H.-P."/>
            <person name="Wagner M."/>
            <person name="Loy A."/>
            <person name="Woyke T.J."/>
        </authorList>
    </citation>
    <scope>NUCLEOTIDE SEQUENCE [LARGE SCALE GENOMIC DNA]</scope>
    <source>
        <strain evidence="3 4">DSM 17734</strain>
    </source>
</reference>
<name>H5XUN0_9FIRM</name>
<evidence type="ECO:0000313" key="3">
    <source>
        <dbReference type="EMBL" id="EHQ89048.1"/>
    </source>
</evidence>
<dbReference type="CDD" id="cd07341">
    <property type="entry name" value="M56_BlaR1_MecR1_like"/>
    <property type="match status" value="1"/>
</dbReference>
<dbReference type="HOGENOM" id="CLU_013716_0_0_9"/>
<feature type="transmembrane region" description="Helical" evidence="1">
    <location>
        <begin position="12"/>
        <end position="32"/>
    </location>
</feature>
<dbReference type="PANTHER" id="PTHR34978:SF3">
    <property type="entry name" value="SLR0241 PROTEIN"/>
    <property type="match status" value="1"/>
</dbReference>
<sequence length="834" mass="94327">MSNIQGMFTTVLNMSITASYVAGGVILVRMLLRKAPKIFSYALWAVVLFRLIFPFSFTTAFSFLGLLNVNSQNKAGVLEYVPPDIGSMPAPALQSDIGSLDSTVNSSLPQTAPIASVNPLQMWMDVFSLIWLAGIIVLLSYSVLSYIKIKRQLLTATLVKDNIYESDQIGTAFVCGFIHPKIYVPVSVRDADLSYILEHERTHIQRRDYLIKPLAFLALILHWFNPLMWLSFAFMSRDMEMSCDESVLQKMNQDAKGGYSNSLLSLSVKRNGLFAANPLAFGESHVKARIKNVLNYKKPVFWVVIASTIVLIGAGIALLSNPSDNEPDLSFLNPNSMLSWIGEHEQIKIESSDYGNTFVAGRELGKWLDIAENDWKRKNVSSPYELSPSITIHVKDETINEIRFFESEPTLAMIVYQDKFRYYIIPEEDYVSMKEIAGSGYPQIRSIIFTEHENGNDAASVTITDSKAIMRMAVLMQSGEKYNPSLFFDSTQNDIPPVPDYIRIKMSGDETYHSYFLYTEDEKNYYIDRPYDHINKIDFTTVQEIITIFTDAGNTPQHQTGFDVASNLAIIMSSPKTSSNPQDYINAHKNEYENFMKYGGEDTLQYMLTQFEAGNAEGLRGQIMMQLCKELLGKQNNVSDKSLSPQEWYDALSIRQEIMLPNYKYDGENPIEKLVYATEIEKNSDSKRGGFMVVAPKLFGSYEEKDLLKVFVTTYSARYKLFGNALSEEGGSIIPAAITYRKDDSGKYILEKYEQARDGSEFGPSIRNFCTMPTSGKEIPGLADNIFKHDYEDIRSLLYDNLFKHLKNNDITEATLTNSQGVIKFSMSNPQYKP</sequence>
<dbReference type="Gene3D" id="2.60.40.4250">
    <property type="match status" value="1"/>
</dbReference>
<dbReference type="eggNOG" id="COG4219">
    <property type="taxonomic scope" value="Bacteria"/>
</dbReference>
<feature type="transmembrane region" description="Helical" evidence="1">
    <location>
        <begin position="300"/>
        <end position="319"/>
    </location>
</feature>
<keyword evidence="1" id="KW-1133">Transmembrane helix</keyword>
<dbReference type="RefSeq" id="WP_007782251.1">
    <property type="nucleotide sequence ID" value="NZ_CM001441.1"/>
</dbReference>